<reference evidence="4 5" key="1">
    <citation type="journal article" date="2017" name="Plant Biotechnol. J.">
        <title>A comprehensive draft genome sequence for lupin (Lupinus angustifolius), an emerging health food: insights into plant-microbe interactions and legume evolution.</title>
        <authorList>
            <person name="Hane J.K."/>
            <person name="Ming Y."/>
            <person name="Kamphuis L.G."/>
            <person name="Nelson M.N."/>
            <person name="Garg G."/>
            <person name="Atkins C.A."/>
            <person name="Bayer P.E."/>
            <person name="Bravo A."/>
            <person name="Bringans S."/>
            <person name="Cannon S."/>
            <person name="Edwards D."/>
            <person name="Foley R."/>
            <person name="Gao L.L."/>
            <person name="Harrison M.J."/>
            <person name="Huang W."/>
            <person name="Hurgobin B."/>
            <person name="Li S."/>
            <person name="Liu C.W."/>
            <person name="McGrath A."/>
            <person name="Morahan G."/>
            <person name="Murray J."/>
            <person name="Weller J."/>
            <person name="Jian J."/>
            <person name="Singh K.B."/>
        </authorList>
    </citation>
    <scope>NUCLEOTIDE SEQUENCE [LARGE SCALE GENOMIC DNA]</scope>
    <source>
        <strain evidence="5">cv. Tanjil</strain>
        <tissue evidence="4">Whole plant</tissue>
    </source>
</reference>
<evidence type="ECO:0000313" key="4">
    <source>
        <dbReference type="EMBL" id="OIV89367.1"/>
    </source>
</evidence>
<dbReference type="GO" id="GO:0006412">
    <property type="term" value="P:translation"/>
    <property type="evidence" value="ECO:0007669"/>
    <property type="project" value="InterPro"/>
</dbReference>
<dbReference type="GO" id="GO:0003735">
    <property type="term" value="F:structural constituent of ribosome"/>
    <property type="evidence" value="ECO:0007669"/>
    <property type="project" value="InterPro"/>
</dbReference>
<comment type="similarity">
    <text evidence="1">Belongs to the eukaryotic ribosomal protein eL21 family.</text>
</comment>
<dbReference type="PANTHER" id="PTHR20981">
    <property type="entry name" value="60S RIBOSOMAL PROTEIN L21"/>
    <property type="match status" value="1"/>
</dbReference>
<proteinExistence type="inferred from homology"/>
<dbReference type="InterPro" id="IPR036948">
    <property type="entry name" value="Ribosomal_eL21_sf"/>
</dbReference>
<name>A0A1J7FN85_LUPAN</name>
<protein>
    <submittedName>
        <fullName evidence="4">Uncharacterized protein</fullName>
    </submittedName>
</protein>
<dbReference type="Proteomes" id="UP000188354">
    <property type="component" value="Unassembled WGS sequence"/>
</dbReference>
<dbReference type="InterPro" id="IPR008991">
    <property type="entry name" value="Translation_prot_SH3-like_sf"/>
</dbReference>
<evidence type="ECO:0000256" key="3">
    <source>
        <dbReference type="ARBA" id="ARBA00023274"/>
    </source>
</evidence>
<dbReference type="GO" id="GO:0005840">
    <property type="term" value="C:ribosome"/>
    <property type="evidence" value="ECO:0007669"/>
    <property type="project" value="UniProtKB-KW"/>
</dbReference>
<dbReference type="Gene3D" id="2.30.30.70">
    <property type="entry name" value="Ribosomal protein L21"/>
    <property type="match status" value="1"/>
</dbReference>
<gene>
    <name evidence="4" type="ORF">TanjilG_22683</name>
</gene>
<dbReference type="Gramene" id="OIV89367">
    <property type="protein sequence ID" value="OIV89367"/>
    <property type="gene ID" value="TanjilG_22683"/>
</dbReference>
<dbReference type="STRING" id="3871.A0A1J7FN85"/>
<dbReference type="SUPFAM" id="SSF50104">
    <property type="entry name" value="Translation proteins SH3-like domain"/>
    <property type="match status" value="1"/>
</dbReference>
<keyword evidence="3" id="KW-0687">Ribonucleoprotein</keyword>
<accession>A0A1J7FN85</accession>
<evidence type="ECO:0000313" key="5">
    <source>
        <dbReference type="Proteomes" id="UP000188354"/>
    </source>
</evidence>
<keyword evidence="5" id="KW-1185">Reference proteome</keyword>
<dbReference type="AlphaFoldDB" id="A0A1J7FN85"/>
<evidence type="ECO:0000256" key="2">
    <source>
        <dbReference type="ARBA" id="ARBA00022980"/>
    </source>
</evidence>
<evidence type="ECO:0000256" key="1">
    <source>
        <dbReference type="ARBA" id="ARBA00008427"/>
    </source>
</evidence>
<dbReference type="EMBL" id="KV862307">
    <property type="protein sequence ID" value="OIV89367.1"/>
    <property type="molecule type" value="Genomic_DNA"/>
</dbReference>
<keyword evidence="2" id="KW-0689">Ribosomal protein</keyword>
<dbReference type="InterPro" id="IPR001147">
    <property type="entry name" value="Ribosomal_eL21"/>
</dbReference>
<dbReference type="Pfam" id="PF01157">
    <property type="entry name" value="Ribosomal_L21e"/>
    <property type="match status" value="1"/>
</dbReference>
<dbReference type="GO" id="GO:1990904">
    <property type="term" value="C:ribonucleoprotein complex"/>
    <property type="evidence" value="ECO:0007669"/>
    <property type="project" value="UniProtKB-KW"/>
</dbReference>
<organism evidence="4 5">
    <name type="scientific">Lupinus angustifolius</name>
    <name type="common">Narrow-leaved blue lupine</name>
    <dbReference type="NCBI Taxonomy" id="3871"/>
    <lineage>
        <taxon>Eukaryota</taxon>
        <taxon>Viridiplantae</taxon>
        <taxon>Streptophyta</taxon>
        <taxon>Embryophyta</taxon>
        <taxon>Tracheophyta</taxon>
        <taxon>Spermatophyta</taxon>
        <taxon>Magnoliopsida</taxon>
        <taxon>eudicotyledons</taxon>
        <taxon>Gunneridae</taxon>
        <taxon>Pentapetalae</taxon>
        <taxon>rosids</taxon>
        <taxon>fabids</taxon>
        <taxon>Fabales</taxon>
        <taxon>Fabaceae</taxon>
        <taxon>Papilionoideae</taxon>
        <taxon>50 kb inversion clade</taxon>
        <taxon>genistoids sensu lato</taxon>
        <taxon>core genistoids</taxon>
        <taxon>Genisteae</taxon>
        <taxon>Lupinus</taxon>
    </lineage>
</organism>
<sequence>MSTGHDFRSCTRDSFYRAFGKKGTIPLTTYHKTYHIVDIMVNGAVHKGMPHKFYHGRTCCL</sequence>